<dbReference type="InterPro" id="IPR008928">
    <property type="entry name" value="6-hairpin_glycosidase_sf"/>
</dbReference>
<accession>A0ABP8JUP5</accession>
<dbReference type="EMBL" id="BAABFX010000026">
    <property type="protein sequence ID" value="GAA4396041.1"/>
    <property type="molecule type" value="Genomic_DNA"/>
</dbReference>
<comment type="caution">
    <text evidence="1">The sequence shown here is derived from an EMBL/GenBank/DDBJ whole genome shotgun (WGS) entry which is preliminary data.</text>
</comment>
<evidence type="ECO:0000313" key="2">
    <source>
        <dbReference type="Proteomes" id="UP001500390"/>
    </source>
</evidence>
<dbReference type="Proteomes" id="UP001500390">
    <property type="component" value="Unassembled WGS sequence"/>
</dbReference>
<evidence type="ECO:0008006" key="3">
    <source>
        <dbReference type="Google" id="ProtNLM"/>
    </source>
</evidence>
<organism evidence="1 2">
    <name type="scientific">Ornithinibacter aureus</name>
    <dbReference type="NCBI Taxonomy" id="622664"/>
    <lineage>
        <taxon>Bacteria</taxon>
        <taxon>Bacillati</taxon>
        <taxon>Actinomycetota</taxon>
        <taxon>Actinomycetes</taxon>
        <taxon>Micrococcales</taxon>
        <taxon>Intrasporangiaceae</taxon>
        <taxon>Ornithinibacter</taxon>
    </lineage>
</organism>
<name>A0ABP8JUP5_9MICO</name>
<dbReference type="SUPFAM" id="SSF48208">
    <property type="entry name" value="Six-hairpin glycosidases"/>
    <property type="match status" value="1"/>
</dbReference>
<keyword evidence="2" id="KW-1185">Reference proteome</keyword>
<dbReference type="PANTHER" id="PTHR31616">
    <property type="entry name" value="TREHALASE"/>
    <property type="match status" value="1"/>
</dbReference>
<reference evidence="2" key="1">
    <citation type="journal article" date="2019" name="Int. J. Syst. Evol. Microbiol.">
        <title>The Global Catalogue of Microorganisms (GCM) 10K type strain sequencing project: providing services to taxonomists for standard genome sequencing and annotation.</title>
        <authorList>
            <consortium name="The Broad Institute Genomics Platform"/>
            <consortium name="The Broad Institute Genome Sequencing Center for Infectious Disease"/>
            <person name="Wu L."/>
            <person name="Ma J."/>
        </authorList>
    </citation>
    <scope>NUCLEOTIDE SEQUENCE [LARGE SCALE GENOMIC DNA]</scope>
    <source>
        <strain evidence="2">JCM 17738</strain>
    </source>
</reference>
<proteinExistence type="predicted"/>
<gene>
    <name evidence="1" type="ORF">GCM10023153_18630</name>
</gene>
<protein>
    <recommendedName>
        <fullName evidence="3">Glycoside hydrolase family 15</fullName>
    </recommendedName>
</protein>
<dbReference type="PANTHER" id="PTHR31616:SF13">
    <property type="entry name" value="GLUCAN 1,4-ALPHA-GLUCOSIDASE"/>
    <property type="match status" value="1"/>
</dbReference>
<evidence type="ECO:0000313" key="1">
    <source>
        <dbReference type="EMBL" id="GAA4396041.1"/>
    </source>
</evidence>
<sequence>MSPFALTRRRALLGGVGLLAYSGTAYWSITERIMRAEVPLYGETVAFGGGGSREIVPVGRVDAVVPGTRVLADRIQTAALLEEEKAWLASCAPWVQTRLAAGDDILRSALLDLRALSVDLKVSVAGWTDRWRYAWPRDVSFVAAALARIGHHDAAADQLRWLRGVQGRDGGFEARYDPSTRRTPDDRVAQLDGTGWVVWGAAQIAAQAPERATELLSPLTPLLVRSCTKLLDSLDEATALPPASSDYWEIVEDTLTLGTAAAVLAGLRSGAVVLPLVGEYALAEQARAASDTLAAQVRKHFGPNGYPRLLGGSASDAAVTFLVAPIGPTEADVEVLTAIDRAQTSMLRPAGGLAPGASWKNDGISWTPTTALFAAAWAANGYPTKAEILLTWLGDHRTEAGSYPEKVLHDGRPAAVAPLAWTASLVVIATHELVRG</sequence>
<dbReference type="Gene3D" id="1.50.10.10">
    <property type="match status" value="1"/>
</dbReference>
<dbReference type="InterPro" id="IPR012341">
    <property type="entry name" value="6hp_glycosidase-like_sf"/>
</dbReference>
<dbReference type="RefSeq" id="WP_159900405.1">
    <property type="nucleotide sequence ID" value="NZ_BAABFX010000026.1"/>
</dbReference>